<dbReference type="STRING" id="243365.CV_2008"/>
<evidence type="ECO:0000313" key="3">
    <source>
        <dbReference type="EMBL" id="AAQ59680.1"/>
    </source>
</evidence>
<dbReference type="InterPro" id="IPR016187">
    <property type="entry name" value="CTDL_fold"/>
</dbReference>
<dbReference type="InterPro" id="IPR042095">
    <property type="entry name" value="SUMF_sf"/>
</dbReference>
<reference evidence="3 4" key="1">
    <citation type="journal article" date="2003" name="Proc. Natl. Acad. Sci. U.S.A.">
        <title>The complete genome sequence of Chromobacterium violaceum reveals remarkable and exploitable bacterial adaptability.</title>
        <authorList>
            <person name="Vasconcelos A.T.R."/>
            <person name="de Almeida D.F."/>
            <person name="Almeida F.C."/>
            <person name="de Almeida L.G.P."/>
            <person name="de Almeida R."/>
            <person name="Goncalves J.A.A."/>
            <person name="Andrade E.M."/>
            <person name="Antonio R.V."/>
            <person name="Araripe J."/>
            <person name="de Araujo M.F.F."/>
            <person name="Filho S.A."/>
            <person name="Azevedo V."/>
            <person name="Batista A.J."/>
            <person name="Bataus L.A.M."/>
            <person name="Batista J.S."/>
            <person name="Belo A."/>
            <person name="vander Berg C."/>
            <person name="Blamey J."/>
            <person name="Bogo M."/>
            <person name="Bonato S."/>
            <person name="Bordignon J."/>
            <person name="Brito C.A."/>
            <person name="Brocchi M."/>
            <person name="Burity H.A."/>
            <person name="Camargo A.A."/>
            <person name="Cardoso D.D.P."/>
            <person name="Carneiro N.P."/>
            <person name="Carraro D.M."/>
            <person name="Carvalho C.M.B."/>
            <person name="Cascardo J.C.M."/>
            <person name="Cavada B.S."/>
            <person name="Chueire L.M.O."/>
            <person name="Pasa T.B.C."/>
            <person name="Duran N."/>
            <person name="Fagundes N."/>
            <person name="Falcao C.L."/>
            <person name="Fantinatti F."/>
            <person name="Farias I.P."/>
            <person name="Felipe M.S.S."/>
            <person name="Ferrari L.P."/>
            <person name="Ferro J.A."/>
            <person name="Ferro M.I.T."/>
            <person name="Franco G.R."/>
            <person name="Freitas N.S.A."/>
            <person name="Furlan L.R."/>
            <person name="Gazzinelli R.T."/>
            <person name="Gomes E.A."/>
            <person name="Goncalves P.R."/>
            <person name="Grangeiro T.B."/>
            <person name="Grattapaglia D."/>
            <person name="Grisard E.C."/>
            <person name="Guimaraes C.T."/>
            <person name="Hanna E.S."/>
            <person name="Hungria M."/>
            <person name="Jardim S.N."/>
            <person name="Laurino J."/>
            <person name="Leoi L.C.T."/>
            <person name="Fassarella L."/>
            <person name="Lima A."/>
            <person name="Loureiro M.F."/>
            <person name="Lyra M.C.P."/>
            <person name="Macedo M."/>
            <person name="Madeira H.M.F."/>
            <person name="Manfio G.P."/>
            <person name="Maranhao A.Q."/>
            <person name="Martins W.S."/>
            <person name="di Mauro S.M.Z."/>
            <person name="de Medeiros S.R.B."/>
            <person name="Meissner R.D.V."/>
            <person name="Menck C.F.M."/>
            <person name="Moreira M.A.M."/>
            <person name="Nascimento F.F."/>
            <person name="Nicolas M.F."/>
            <person name="Oliveira J.G."/>
            <person name="Oliveira S.C."/>
            <person name="Paixao R.F.C."/>
            <person name="Parente J.A."/>
            <person name="Pedrosa F.O."/>
            <person name="Pena S.J.D."/>
            <person name="Perreira J.O."/>
            <person name="Perreira M."/>
            <person name="Pinto L.S.R.C."/>
            <person name="Pinto L.S."/>
            <person name="Porto J.I.R."/>
            <person name="Potrich D.P."/>
            <person name="Neto C.E.R."/>
            <person name="Reis A.M.M."/>
            <person name="Rigo L.U."/>
            <person name="Rondinelli E."/>
            <person name="dos Santos E.B.P."/>
            <person name="Santos F.R."/>
            <person name="Schneider M.P.C."/>
            <person name="Seuanez H.N."/>
            <person name="Silva A.M.R."/>
            <person name="da Silva A.L.C."/>
            <person name="Silva D.W."/>
            <person name="Silva R."/>
            <person name="Simoes I.C."/>
            <person name="Simon D."/>
            <person name="Soares C.M.A."/>
            <person name="Soares R.B.A."/>
            <person name="Souza E.M."/>
            <person name="Souza K.R.L."/>
            <person name="Souza R.C."/>
            <person name="Steffens M.B.R."/>
            <person name="Steindel M."/>
            <person name="Teixeira S.R."/>
            <person name="Urmenyi T."/>
            <person name="Vettore A."/>
            <person name="Wassem R."/>
            <person name="Zaha A."/>
            <person name="Simpson A.J.G."/>
        </authorList>
    </citation>
    <scope>NUCLEOTIDE SEQUENCE [LARGE SCALE GENOMIC DNA]</scope>
    <source>
        <strain evidence="4">ATCC 12472 / DSM 30191 / JCM 1249 / NBRC 12614 / NCIMB 9131 / NCTC 9757</strain>
    </source>
</reference>
<dbReference type="Gene3D" id="3.90.1580.10">
    <property type="entry name" value="paralog of FGE (formylglycine-generating enzyme)"/>
    <property type="match status" value="1"/>
</dbReference>
<organism evidence="3 4">
    <name type="scientific">Chromobacterium violaceum (strain ATCC 12472 / DSM 30191 / JCM 1249 / CCUG 213 / NBRC 12614 / NCIMB 9131 / NCTC 9757 / MK)</name>
    <dbReference type="NCBI Taxonomy" id="243365"/>
    <lineage>
        <taxon>Bacteria</taxon>
        <taxon>Pseudomonadati</taxon>
        <taxon>Pseudomonadota</taxon>
        <taxon>Betaproteobacteria</taxon>
        <taxon>Neisseriales</taxon>
        <taxon>Chromobacteriaceae</taxon>
        <taxon>Chromobacterium</taxon>
    </lineage>
</organism>
<name>Q7NWI1_CHRVO</name>
<dbReference type="Pfam" id="PF03781">
    <property type="entry name" value="FGE-sulfatase"/>
    <property type="match status" value="1"/>
</dbReference>
<dbReference type="GO" id="GO:0120147">
    <property type="term" value="F:formylglycine-generating oxidase activity"/>
    <property type="evidence" value="ECO:0007669"/>
    <property type="project" value="TreeGrafter"/>
</dbReference>
<dbReference type="eggNOG" id="COG1262">
    <property type="taxonomic scope" value="Bacteria"/>
</dbReference>
<evidence type="ECO:0000313" key="4">
    <source>
        <dbReference type="Proteomes" id="UP000001424"/>
    </source>
</evidence>
<dbReference type="SUPFAM" id="SSF56436">
    <property type="entry name" value="C-type lectin-like"/>
    <property type="match status" value="1"/>
</dbReference>
<gene>
    <name evidence="3" type="ordered locus">CV_2008</name>
</gene>
<dbReference type="InterPro" id="IPR051043">
    <property type="entry name" value="Sulfatase_Mod_Factor_Kinase"/>
</dbReference>
<dbReference type="EMBL" id="AE016825">
    <property type="protein sequence ID" value="AAQ59680.1"/>
    <property type="molecule type" value="Genomic_DNA"/>
</dbReference>
<dbReference type="OrthoDB" id="9768004at2"/>
<dbReference type="PANTHER" id="PTHR23150">
    <property type="entry name" value="SULFATASE MODIFYING FACTOR 1, 2"/>
    <property type="match status" value="1"/>
</dbReference>
<keyword evidence="4" id="KW-1185">Reference proteome</keyword>
<dbReference type="RefSeq" id="WP_011135556.1">
    <property type="nucleotide sequence ID" value="NC_005085.1"/>
</dbReference>
<dbReference type="Proteomes" id="UP000001424">
    <property type="component" value="Chromosome"/>
</dbReference>
<dbReference type="HOGENOM" id="CLU_074553_0_0_4"/>
<keyword evidence="1" id="KW-0732">Signal</keyword>
<evidence type="ECO:0000256" key="1">
    <source>
        <dbReference type="SAM" id="SignalP"/>
    </source>
</evidence>
<sequence>MSARLALALLCCWLAASLPARAADYVAVPGGPFRSALAPDGGTVAVKPFRLRARPVTNGEYLRFARAHPAWRRGTVPALYAKAGYLADWRGADDLGDVPADAPVTRVSWHAARAYCRSEGARLPLWYEWEMAAAADAGRRDARDDPQWRARILQWYAQPAGRRLAPAGREPNVWGVSDLHGSIYEWVEDFNGLFVTSDSRAQGEQRTLATCGAAALSLGDRENYAILMRIAMLAALDAADTVGTVGFRCAGDETEGRP</sequence>
<proteinExistence type="predicted"/>
<feature type="chain" id="PRO_5004289361" description="Sulfatase-modifying factor enzyme-like domain-containing protein" evidence="1">
    <location>
        <begin position="23"/>
        <end position="258"/>
    </location>
</feature>
<protein>
    <recommendedName>
        <fullName evidence="2">Sulfatase-modifying factor enzyme-like domain-containing protein</fullName>
    </recommendedName>
</protein>
<feature type="domain" description="Sulfatase-modifying factor enzyme-like" evidence="2">
    <location>
        <begin position="23"/>
        <end position="250"/>
    </location>
</feature>
<dbReference type="KEGG" id="cvi:CV_2008"/>
<dbReference type="InterPro" id="IPR005532">
    <property type="entry name" value="SUMF_dom"/>
</dbReference>
<accession>Q7NWI1</accession>
<feature type="signal peptide" evidence="1">
    <location>
        <begin position="1"/>
        <end position="22"/>
    </location>
</feature>
<dbReference type="AlphaFoldDB" id="Q7NWI1"/>
<dbReference type="PANTHER" id="PTHR23150:SF19">
    <property type="entry name" value="FORMYLGLYCINE-GENERATING ENZYME"/>
    <property type="match status" value="1"/>
</dbReference>
<evidence type="ECO:0000259" key="2">
    <source>
        <dbReference type="Pfam" id="PF03781"/>
    </source>
</evidence>